<comment type="caution">
    <text evidence="1">The sequence shown here is derived from an EMBL/GenBank/DDBJ whole genome shotgun (WGS) entry which is preliminary data.</text>
</comment>
<evidence type="ECO:0000313" key="1">
    <source>
        <dbReference type="EMBL" id="KAF5783342.1"/>
    </source>
</evidence>
<reference evidence="1" key="2">
    <citation type="submission" date="2020-06" db="EMBL/GenBank/DDBJ databases">
        <title>Helianthus annuus Genome sequencing and assembly Release 2.</title>
        <authorList>
            <person name="Gouzy J."/>
            <person name="Langlade N."/>
            <person name="Munos S."/>
        </authorList>
    </citation>
    <scope>NUCLEOTIDE SEQUENCE</scope>
    <source>
        <tissue evidence="1">Leaves</tissue>
    </source>
</reference>
<proteinExistence type="predicted"/>
<dbReference type="Gramene" id="mRNA:HanXRQr2_Chr11g0506841">
    <property type="protein sequence ID" value="CDS:HanXRQr2_Chr11g0506841.1"/>
    <property type="gene ID" value="HanXRQr2_Chr11g0506841"/>
</dbReference>
<dbReference type="Proteomes" id="UP000215914">
    <property type="component" value="Unassembled WGS sequence"/>
</dbReference>
<accession>A0A9K3HRL3</accession>
<reference evidence="1" key="1">
    <citation type="journal article" date="2017" name="Nature">
        <title>The sunflower genome provides insights into oil metabolism, flowering and Asterid evolution.</title>
        <authorList>
            <person name="Badouin H."/>
            <person name="Gouzy J."/>
            <person name="Grassa C.J."/>
            <person name="Murat F."/>
            <person name="Staton S.E."/>
            <person name="Cottret L."/>
            <person name="Lelandais-Briere C."/>
            <person name="Owens G.L."/>
            <person name="Carrere S."/>
            <person name="Mayjonade B."/>
            <person name="Legrand L."/>
            <person name="Gill N."/>
            <person name="Kane N.C."/>
            <person name="Bowers J.E."/>
            <person name="Hubner S."/>
            <person name="Bellec A."/>
            <person name="Berard A."/>
            <person name="Berges H."/>
            <person name="Blanchet N."/>
            <person name="Boniface M.C."/>
            <person name="Brunel D."/>
            <person name="Catrice O."/>
            <person name="Chaidir N."/>
            <person name="Claudel C."/>
            <person name="Donnadieu C."/>
            <person name="Faraut T."/>
            <person name="Fievet G."/>
            <person name="Helmstetter N."/>
            <person name="King M."/>
            <person name="Knapp S.J."/>
            <person name="Lai Z."/>
            <person name="Le Paslier M.C."/>
            <person name="Lippi Y."/>
            <person name="Lorenzon L."/>
            <person name="Mandel J.R."/>
            <person name="Marage G."/>
            <person name="Marchand G."/>
            <person name="Marquand E."/>
            <person name="Bret-Mestries E."/>
            <person name="Morien E."/>
            <person name="Nambeesan S."/>
            <person name="Nguyen T."/>
            <person name="Pegot-Espagnet P."/>
            <person name="Pouilly N."/>
            <person name="Raftis F."/>
            <person name="Sallet E."/>
            <person name="Schiex T."/>
            <person name="Thomas J."/>
            <person name="Vandecasteele C."/>
            <person name="Vares D."/>
            <person name="Vear F."/>
            <person name="Vautrin S."/>
            <person name="Crespi M."/>
            <person name="Mangin B."/>
            <person name="Burke J.M."/>
            <person name="Salse J."/>
            <person name="Munos S."/>
            <person name="Vincourt P."/>
            <person name="Rieseberg L.H."/>
            <person name="Langlade N.B."/>
        </authorList>
    </citation>
    <scope>NUCLEOTIDE SEQUENCE</scope>
    <source>
        <tissue evidence="1">Leaves</tissue>
    </source>
</reference>
<dbReference type="AlphaFoldDB" id="A0A9K3HRL3"/>
<evidence type="ECO:0000313" key="2">
    <source>
        <dbReference type="Proteomes" id="UP000215914"/>
    </source>
</evidence>
<gene>
    <name evidence="1" type="ORF">HanXRQr2_Chr11g0506841</name>
</gene>
<sequence length="97" mass="10763">MVKVLSIHLMLGDKTMGKLELPEKSGDGGGFSDPELVIVQTLVRARGFFALSIRYVGYLLMVDAYGGGGIRRRGRLTREVVACRRILCLSFEKDSDR</sequence>
<name>A0A9K3HRL3_HELAN</name>
<dbReference type="EMBL" id="MNCJ02000326">
    <property type="protein sequence ID" value="KAF5783342.1"/>
    <property type="molecule type" value="Genomic_DNA"/>
</dbReference>
<protein>
    <submittedName>
        <fullName evidence="1">Uncharacterized protein</fullName>
    </submittedName>
</protein>
<organism evidence="1 2">
    <name type="scientific">Helianthus annuus</name>
    <name type="common">Common sunflower</name>
    <dbReference type="NCBI Taxonomy" id="4232"/>
    <lineage>
        <taxon>Eukaryota</taxon>
        <taxon>Viridiplantae</taxon>
        <taxon>Streptophyta</taxon>
        <taxon>Embryophyta</taxon>
        <taxon>Tracheophyta</taxon>
        <taxon>Spermatophyta</taxon>
        <taxon>Magnoliopsida</taxon>
        <taxon>eudicotyledons</taxon>
        <taxon>Gunneridae</taxon>
        <taxon>Pentapetalae</taxon>
        <taxon>asterids</taxon>
        <taxon>campanulids</taxon>
        <taxon>Asterales</taxon>
        <taxon>Asteraceae</taxon>
        <taxon>Asteroideae</taxon>
        <taxon>Heliantheae alliance</taxon>
        <taxon>Heliantheae</taxon>
        <taxon>Helianthus</taxon>
    </lineage>
</organism>
<keyword evidence="2" id="KW-1185">Reference proteome</keyword>